<organism evidence="7 8">
    <name type="scientific">Coraliomargarita sinensis</name>
    <dbReference type="NCBI Taxonomy" id="2174842"/>
    <lineage>
        <taxon>Bacteria</taxon>
        <taxon>Pseudomonadati</taxon>
        <taxon>Verrucomicrobiota</taxon>
        <taxon>Opitutia</taxon>
        <taxon>Puniceicoccales</taxon>
        <taxon>Coraliomargaritaceae</taxon>
        <taxon>Coraliomargarita</taxon>
    </lineage>
</organism>
<feature type="domain" description="Histidine kinase" evidence="6">
    <location>
        <begin position="194"/>
        <end position="304"/>
    </location>
</feature>
<evidence type="ECO:0000256" key="1">
    <source>
        <dbReference type="ARBA" id="ARBA00000085"/>
    </source>
</evidence>
<protein>
    <recommendedName>
        <fullName evidence="2">histidine kinase</fullName>
        <ecNumber evidence="2">2.7.13.3</ecNumber>
    </recommendedName>
</protein>
<dbReference type="Proteomes" id="UP000247099">
    <property type="component" value="Unassembled WGS sequence"/>
</dbReference>
<evidence type="ECO:0000313" key="8">
    <source>
        <dbReference type="Proteomes" id="UP000247099"/>
    </source>
</evidence>
<dbReference type="InterPro" id="IPR050736">
    <property type="entry name" value="Sensor_HK_Regulatory"/>
</dbReference>
<dbReference type="EC" id="2.7.13.3" evidence="2"/>
<dbReference type="SUPFAM" id="SSF55874">
    <property type="entry name" value="ATPase domain of HSP90 chaperone/DNA topoisomerase II/histidine kinase"/>
    <property type="match status" value="1"/>
</dbReference>
<dbReference type="InterPro" id="IPR036890">
    <property type="entry name" value="HATPase_C_sf"/>
</dbReference>
<dbReference type="InterPro" id="IPR004358">
    <property type="entry name" value="Sig_transdc_His_kin-like_C"/>
</dbReference>
<dbReference type="SMART" id="SM00387">
    <property type="entry name" value="HATPase_c"/>
    <property type="match status" value="1"/>
</dbReference>
<dbReference type="GO" id="GO:0000160">
    <property type="term" value="P:phosphorelay signal transduction system"/>
    <property type="evidence" value="ECO:0007669"/>
    <property type="project" value="UniProtKB-KW"/>
</dbReference>
<dbReference type="Pfam" id="PF02518">
    <property type="entry name" value="HATPase_c"/>
    <property type="match status" value="1"/>
</dbReference>
<dbReference type="PANTHER" id="PTHR43711:SF1">
    <property type="entry name" value="HISTIDINE KINASE 1"/>
    <property type="match status" value="1"/>
</dbReference>
<proteinExistence type="predicted"/>
<keyword evidence="4" id="KW-0418">Kinase</keyword>
<dbReference type="PROSITE" id="PS50109">
    <property type="entry name" value="HIS_KIN"/>
    <property type="match status" value="1"/>
</dbReference>
<evidence type="ECO:0000256" key="4">
    <source>
        <dbReference type="ARBA" id="ARBA00022777"/>
    </source>
</evidence>
<reference evidence="7 8" key="1">
    <citation type="submission" date="2018-05" db="EMBL/GenBank/DDBJ databases">
        <title>Coraliomargarita sinensis sp. nov., isolated from a marine solar saltern.</title>
        <authorList>
            <person name="Zhou L.Y."/>
        </authorList>
    </citation>
    <scope>NUCLEOTIDE SEQUENCE [LARGE SCALE GENOMIC DNA]</scope>
    <source>
        <strain evidence="7 8">WN38</strain>
    </source>
</reference>
<evidence type="ECO:0000259" key="6">
    <source>
        <dbReference type="PROSITE" id="PS50109"/>
    </source>
</evidence>
<keyword evidence="3" id="KW-0808">Transferase</keyword>
<dbReference type="EMBL" id="QHJQ01000009">
    <property type="protein sequence ID" value="PXA03479.1"/>
    <property type="molecule type" value="Genomic_DNA"/>
</dbReference>
<dbReference type="GO" id="GO:0004673">
    <property type="term" value="F:protein histidine kinase activity"/>
    <property type="evidence" value="ECO:0007669"/>
    <property type="project" value="UniProtKB-EC"/>
</dbReference>
<gene>
    <name evidence="7" type="ORF">DDZ13_12375</name>
</gene>
<comment type="catalytic activity">
    <reaction evidence="1">
        <text>ATP + protein L-histidine = ADP + protein N-phospho-L-histidine.</text>
        <dbReference type="EC" id="2.7.13.3"/>
    </reaction>
</comment>
<dbReference type="OrthoDB" id="179319at2"/>
<accession>A0A317ZI78</accession>
<keyword evidence="8" id="KW-1185">Reference proteome</keyword>
<sequence>MKEVVLTKPPYMNASEQRIADMHTVLNIINILIGELSLTETEVPELSERSKELDAELHAIARAIKEGGELARIMPRIRDSEAAVLAHLREALEQEESASSRAEIKASISNLESIFAIFKKRLNELEFRMDDPDVWGQIAPDVFRQQFEDVFAAIAKNSKGDYGIHFNLNQKGQGDYYIDLKVEAQLDGGQLWMPLRLIDVLRDLTANARKYTEPGGQVALVVNQDESGIRAVVEDSGCGIPDDEIEKVTEFGYRASNVRKRPTLGGGFGLTKAAWLVTTWGGRLTIRSEVDQGTTIKLFIPNKPMPSNPPVFKL</sequence>
<dbReference type="InterPro" id="IPR003594">
    <property type="entry name" value="HATPase_dom"/>
</dbReference>
<keyword evidence="5" id="KW-0902">Two-component regulatory system</keyword>
<dbReference type="PRINTS" id="PR00344">
    <property type="entry name" value="BCTRLSENSOR"/>
</dbReference>
<dbReference type="PANTHER" id="PTHR43711">
    <property type="entry name" value="TWO-COMPONENT HISTIDINE KINASE"/>
    <property type="match status" value="1"/>
</dbReference>
<comment type="caution">
    <text evidence="7">The sequence shown here is derived from an EMBL/GenBank/DDBJ whole genome shotgun (WGS) entry which is preliminary data.</text>
</comment>
<dbReference type="RefSeq" id="WP_110131767.1">
    <property type="nucleotide sequence ID" value="NZ_QHJQ01000009.1"/>
</dbReference>
<name>A0A317ZI78_9BACT</name>
<dbReference type="InParanoid" id="A0A317ZI78"/>
<evidence type="ECO:0000313" key="7">
    <source>
        <dbReference type="EMBL" id="PXA03479.1"/>
    </source>
</evidence>
<dbReference type="InterPro" id="IPR005467">
    <property type="entry name" value="His_kinase_dom"/>
</dbReference>
<evidence type="ECO:0000256" key="3">
    <source>
        <dbReference type="ARBA" id="ARBA00022679"/>
    </source>
</evidence>
<dbReference type="Gene3D" id="3.30.565.10">
    <property type="entry name" value="Histidine kinase-like ATPase, C-terminal domain"/>
    <property type="match status" value="1"/>
</dbReference>
<evidence type="ECO:0000256" key="5">
    <source>
        <dbReference type="ARBA" id="ARBA00023012"/>
    </source>
</evidence>
<evidence type="ECO:0000256" key="2">
    <source>
        <dbReference type="ARBA" id="ARBA00012438"/>
    </source>
</evidence>
<dbReference type="AlphaFoldDB" id="A0A317ZI78"/>